<feature type="region of interest" description="Disordered" evidence="1">
    <location>
        <begin position="1"/>
        <end position="41"/>
    </location>
</feature>
<sequence>MAEVEEIKKTPKRLPPSGSVGQEPFVCVDSPVTRPKSSAATLACPTPELSTKATGTSQGLEWATREGLPKTEAKLKLVDRKKIGSGRRRKIRPSGSQKELKRVLSLQRSSPCPLPSGTSILSPNLDQVFLEKQVESVLGPPVCSEKRKTRSMGRPRLHPPISHAERRSIPGPNKPSRDPVVCGLKPVCEQEPPVLPEKKVPRQKPRGWRKEGKQKGKKLRSLSLGSGQAPSLPALVHTLSGPRQMPSLDRLEGNRSSESERVKQVDILTACLAREAQHLQKWKKKHLLPGVREKSGPQPSLWKSPWLEKLARAVKAEPQGLSPAQRFPGSLHAAESQALQDMGQFFTTDCKNVGRAICILCHASVRQGKTKRRSQTLGLIRHLASKHGLEWARRATPASQGEGMRRAQEMPQKGSSMDPASLVLGGLPSPRHCPEGSDRESAPGRPAQLLLAPPPLPASPTAVGDNGGKWIHALERLAFSVAKDVE</sequence>
<protein>
    <submittedName>
        <fullName evidence="2">Uncharacterized protein</fullName>
    </submittedName>
</protein>
<evidence type="ECO:0000313" key="2">
    <source>
        <dbReference type="EMBL" id="KAK2096860.1"/>
    </source>
</evidence>
<evidence type="ECO:0000313" key="3">
    <source>
        <dbReference type="Proteomes" id="UP001266305"/>
    </source>
</evidence>
<dbReference type="EMBL" id="JASSZA010000012">
    <property type="protein sequence ID" value="KAK2096860.1"/>
    <property type="molecule type" value="Genomic_DNA"/>
</dbReference>
<comment type="caution">
    <text evidence="2">The sequence shown here is derived from an EMBL/GenBank/DDBJ whole genome shotgun (WGS) entry which is preliminary data.</text>
</comment>
<organism evidence="2 3">
    <name type="scientific">Saguinus oedipus</name>
    <name type="common">Cotton-top tamarin</name>
    <name type="synonym">Oedipomidas oedipus</name>
    <dbReference type="NCBI Taxonomy" id="9490"/>
    <lineage>
        <taxon>Eukaryota</taxon>
        <taxon>Metazoa</taxon>
        <taxon>Chordata</taxon>
        <taxon>Craniata</taxon>
        <taxon>Vertebrata</taxon>
        <taxon>Euteleostomi</taxon>
        <taxon>Mammalia</taxon>
        <taxon>Eutheria</taxon>
        <taxon>Euarchontoglires</taxon>
        <taxon>Primates</taxon>
        <taxon>Haplorrhini</taxon>
        <taxon>Platyrrhini</taxon>
        <taxon>Cebidae</taxon>
        <taxon>Callitrichinae</taxon>
        <taxon>Saguinus</taxon>
    </lineage>
</organism>
<dbReference type="PANTHER" id="PTHR47241:SF3">
    <property type="entry name" value="HAT C-TERMINAL DIMERISATION DOMAIN-CONTAINING PROTEIN"/>
    <property type="match status" value="1"/>
</dbReference>
<feature type="compositionally biased region" description="Basic and acidic residues" evidence="1">
    <location>
        <begin position="432"/>
        <end position="442"/>
    </location>
</feature>
<dbReference type="PANTHER" id="PTHR47241">
    <property type="entry name" value="FINGER PROTEIN, PUTATIVE-RELATED"/>
    <property type="match status" value="1"/>
</dbReference>
<reference evidence="2 3" key="1">
    <citation type="submission" date="2023-05" db="EMBL/GenBank/DDBJ databases">
        <title>B98-5 Cell Line De Novo Hybrid Assembly: An Optical Mapping Approach.</title>
        <authorList>
            <person name="Kananen K."/>
            <person name="Auerbach J.A."/>
            <person name="Kautto E."/>
            <person name="Blachly J.S."/>
        </authorList>
    </citation>
    <scope>NUCLEOTIDE SEQUENCE [LARGE SCALE GENOMIC DNA]</scope>
    <source>
        <strain evidence="2">B95-8</strain>
        <tissue evidence="2">Cell line</tissue>
    </source>
</reference>
<evidence type="ECO:0000256" key="1">
    <source>
        <dbReference type="SAM" id="MobiDB-lite"/>
    </source>
</evidence>
<feature type="compositionally biased region" description="Basic residues" evidence="1">
    <location>
        <begin position="147"/>
        <end position="157"/>
    </location>
</feature>
<accession>A0ABQ9UIG5</accession>
<name>A0ABQ9UIG5_SAGOE</name>
<dbReference type="Proteomes" id="UP001266305">
    <property type="component" value="Unassembled WGS sequence"/>
</dbReference>
<gene>
    <name evidence="2" type="ORF">P7K49_025894</name>
</gene>
<feature type="compositionally biased region" description="Basic and acidic residues" evidence="1">
    <location>
        <begin position="249"/>
        <end position="259"/>
    </location>
</feature>
<feature type="region of interest" description="Disordered" evidence="1">
    <location>
        <begin position="81"/>
        <end position="118"/>
    </location>
</feature>
<feature type="region of interest" description="Disordered" evidence="1">
    <location>
        <begin position="141"/>
        <end position="259"/>
    </location>
</feature>
<feature type="compositionally biased region" description="Polar residues" evidence="1">
    <location>
        <begin position="106"/>
        <end position="118"/>
    </location>
</feature>
<feature type="region of interest" description="Disordered" evidence="1">
    <location>
        <begin position="391"/>
        <end position="466"/>
    </location>
</feature>
<proteinExistence type="predicted"/>
<feature type="compositionally biased region" description="Basic residues" evidence="1">
    <location>
        <begin position="83"/>
        <end position="92"/>
    </location>
</feature>
<dbReference type="InterPro" id="IPR052865">
    <property type="entry name" value="Zinc_finger_BED"/>
</dbReference>
<keyword evidence="3" id="KW-1185">Reference proteome</keyword>